<dbReference type="Proteomes" id="UP000317648">
    <property type="component" value="Chromosome"/>
</dbReference>
<dbReference type="PANTHER" id="PTHR42829:SF1">
    <property type="entry name" value="INORGANIC CARBON TRANSPORTER SUBUNIT DABB-RELATED"/>
    <property type="match status" value="1"/>
</dbReference>
<dbReference type="PANTHER" id="PTHR42829">
    <property type="entry name" value="NADH-UBIQUINONE OXIDOREDUCTASE CHAIN 5"/>
    <property type="match status" value="1"/>
</dbReference>
<evidence type="ECO:0000313" key="12">
    <source>
        <dbReference type="Proteomes" id="UP000317648"/>
    </source>
</evidence>
<feature type="transmembrane region" description="Helical" evidence="7">
    <location>
        <begin position="251"/>
        <end position="271"/>
    </location>
</feature>
<dbReference type="AlphaFoldDB" id="A0A518DKL8"/>
<evidence type="ECO:0000256" key="5">
    <source>
        <dbReference type="ARBA" id="ARBA00022989"/>
    </source>
</evidence>
<evidence type="ECO:0000256" key="3">
    <source>
        <dbReference type="ARBA" id="ARBA00022475"/>
    </source>
</evidence>
<gene>
    <name evidence="11" type="primary">nuoL_1</name>
    <name evidence="7" type="synonym">dabB</name>
    <name evidence="11" type="ORF">Pla8534_01160</name>
</gene>
<keyword evidence="12" id="KW-1185">Reference proteome</keyword>
<evidence type="ECO:0000256" key="6">
    <source>
        <dbReference type="ARBA" id="ARBA00023136"/>
    </source>
</evidence>
<dbReference type="GO" id="GO:0003954">
    <property type="term" value="F:NADH dehydrogenase activity"/>
    <property type="evidence" value="ECO:0007669"/>
    <property type="project" value="TreeGrafter"/>
</dbReference>
<feature type="transmembrane region" description="Helical" evidence="7">
    <location>
        <begin position="317"/>
        <end position="338"/>
    </location>
</feature>
<dbReference type="InterPro" id="IPR001750">
    <property type="entry name" value="ND/Mrp_TM"/>
</dbReference>
<feature type="transmembrane region" description="Helical" evidence="7">
    <location>
        <begin position="37"/>
        <end position="57"/>
    </location>
</feature>
<evidence type="ECO:0000256" key="8">
    <source>
        <dbReference type="RuleBase" id="RU000320"/>
    </source>
</evidence>
<dbReference type="KEGG" id="lcre:Pla8534_01160"/>
<keyword evidence="4 7" id="KW-0812">Transmembrane</keyword>
<keyword evidence="6 7" id="KW-0472">Membrane</keyword>
<reference evidence="11 12" key="1">
    <citation type="submission" date="2019-02" db="EMBL/GenBank/DDBJ databases">
        <title>Deep-cultivation of Planctomycetes and their phenomic and genomic characterization uncovers novel biology.</title>
        <authorList>
            <person name="Wiegand S."/>
            <person name="Jogler M."/>
            <person name="Boedeker C."/>
            <person name="Pinto D."/>
            <person name="Vollmers J."/>
            <person name="Rivas-Marin E."/>
            <person name="Kohn T."/>
            <person name="Peeters S.H."/>
            <person name="Heuer A."/>
            <person name="Rast P."/>
            <person name="Oberbeckmann S."/>
            <person name="Bunk B."/>
            <person name="Jeske O."/>
            <person name="Meyerdierks A."/>
            <person name="Storesund J.E."/>
            <person name="Kallscheuer N."/>
            <person name="Luecker S."/>
            <person name="Lage O.M."/>
            <person name="Pohl T."/>
            <person name="Merkel B.J."/>
            <person name="Hornburger P."/>
            <person name="Mueller R.-W."/>
            <person name="Bruemmer F."/>
            <person name="Labrenz M."/>
            <person name="Spormann A.M."/>
            <person name="Op den Camp H."/>
            <person name="Overmann J."/>
            <person name="Amann R."/>
            <person name="Jetten M.S.M."/>
            <person name="Mascher T."/>
            <person name="Medema M.H."/>
            <person name="Devos D.P."/>
            <person name="Kaster A.-K."/>
            <person name="Ovreas L."/>
            <person name="Rohde M."/>
            <person name="Galperin M.Y."/>
            <person name="Jogler C."/>
        </authorList>
    </citation>
    <scope>NUCLEOTIDE SEQUENCE [LARGE SCALE GENOMIC DNA]</scope>
    <source>
        <strain evidence="11 12">Pla85_3_4</strain>
    </source>
</reference>
<comment type="subcellular location">
    <subcellularLocation>
        <location evidence="7">Cell membrane</location>
        <topology evidence="7">Multi-pass membrane protein</topology>
    </subcellularLocation>
    <subcellularLocation>
        <location evidence="1">Endomembrane system</location>
        <topology evidence="1">Multi-pass membrane protein</topology>
    </subcellularLocation>
    <subcellularLocation>
        <location evidence="8">Membrane</location>
        <topology evidence="8">Multi-pass membrane protein</topology>
    </subcellularLocation>
</comment>
<dbReference type="GO" id="GO:0012505">
    <property type="term" value="C:endomembrane system"/>
    <property type="evidence" value="ECO:0007669"/>
    <property type="project" value="UniProtKB-SubCell"/>
</dbReference>
<organism evidence="11 12">
    <name type="scientific">Lignipirellula cremea</name>
    <dbReference type="NCBI Taxonomy" id="2528010"/>
    <lineage>
        <taxon>Bacteria</taxon>
        <taxon>Pseudomonadati</taxon>
        <taxon>Planctomycetota</taxon>
        <taxon>Planctomycetia</taxon>
        <taxon>Pirellulales</taxon>
        <taxon>Pirellulaceae</taxon>
        <taxon>Lignipirellula</taxon>
    </lineage>
</organism>
<dbReference type="PRINTS" id="PR01434">
    <property type="entry name" value="NADHDHGNASE5"/>
</dbReference>
<sequence>MVWFYACLAAGPAILLLSAAAIPVLWKSSPRFVQRSSSTLLFAALGLASAAAGFLCWKGAIDQVFCGALWPVPLNVGVYFDSLSAVMTVLISFIGLIITRYSARYMNGEATQGRFLRWTAFTLGSLLLMVVSRNLVMFTAAWMLASFGLHRLLTHYPDRPWAIWAARKKFLVSRLGDVFLLSALVLTYYAFGTFDYVSIFAATSITEAGSLSVYSPIGWIGAIYVLAAMTKSAQFPFHGWLPDTMEAPTPVSAMMHAGVINAGGFLVIRLSPLVSLSPGALDLLALVGGFTALFGGVVMMTQTSIKRSLAYSTIAQMGFMMLQCGLGAYSAALLHIVAHSLYKAHAFLSSGSVLESAARTRTKISTTPSGRAGLFSLPPAIAVSLGIFCSFSWLFGFDLATKPGAAVLGLILTLALTELLWRSLAPGSFRVALQGFAWAIIVGGGYFGAFTLMDRVLSHSVSHSIATPSVFDLLVLGAVGVGFVGVFVLQTSAGRLLRRPAFQTLYVHAMNGFYLDIPARQLAAFCWGRSVPTP</sequence>
<feature type="transmembrane region" description="Helical" evidence="7">
    <location>
        <begin position="283"/>
        <end position="305"/>
    </location>
</feature>
<protein>
    <recommendedName>
        <fullName evidence="7">Probable inorganic carbon transporter subunit DabB</fullName>
    </recommendedName>
</protein>
<dbReference type="Pfam" id="PF00361">
    <property type="entry name" value="Proton_antipo_M"/>
    <property type="match status" value="1"/>
</dbReference>
<dbReference type="GO" id="GO:0015990">
    <property type="term" value="P:electron transport coupled proton transport"/>
    <property type="evidence" value="ECO:0007669"/>
    <property type="project" value="TreeGrafter"/>
</dbReference>
<dbReference type="GO" id="GO:0042773">
    <property type="term" value="P:ATP synthesis coupled electron transport"/>
    <property type="evidence" value="ECO:0007669"/>
    <property type="project" value="InterPro"/>
</dbReference>
<keyword evidence="11" id="KW-0560">Oxidoreductase</keyword>
<dbReference type="Pfam" id="PF00662">
    <property type="entry name" value="Proton_antipo_N"/>
    <property type="match status" value="1"/>
</dbReference>
<feature type="transmembrane region" description="Helical" evidence="7">
    <location>
        <begin position="403"/>
        <end position="421"/>
    </location>
</feature>
<keyword evidence="3 7" id="KW-1003">Cell membrane</keyword>
<keyword evidence="5 7" id="KW-1133">Transmembrane helix</keyword>
<dbReference type="HAMAP" id="MF_00862">
    <property type="entry name" value="DabB"/>
    <property type="match status" value="1"/>
</dbReference>
<comment type="similarity">
    <text evidence="7">Belongs to the inorganic carbon transporter (TC 9.A.2) DabB family.</text>
</comment>
<feature type="domain" description="NADH-Ubiquinone oxidoreductase (complex I) chain 5 N-terminal" evidence="10">
    <location>
        <begin position="73"/>
        <end position="115"/>
    </location>
</feature>
<feature type="transmembrane region" description="Helical" evidence="7">
    <location>
        <begin position="372"/>
        <end position="397"/>
    </location>
</feature>
<feature type="transmembrane region" description="Helical" evidence="7">
    <location>
        <begin position="433"/>
        <end position="453"/>
    </location>
</feature>
<evidence type="ECO:0000256" key="1">
    <source>
        <dbReference type="ARBA" id="ARBA00004127"/>
    </source>
</evidence>
<feature type="transmembrane region" description="Helical" evidence="7">
    <location>
        <begin position="118"/>
        <end position="149"/>
    </location>
</feature>
<dbReference type="InterPro" id="IPR046396">
    <property type="entry name" value="Transporter_DabB"/>
</dbReference>
<feature type="domain" description="NADH:quinone oxidoreductase/Mrp antiporter transmembrane" evidence="9">
    <location>
        <begin position="132"/>
        <end position="388"/>
    </location>
</feature>
<dbReference type="InterPro" id="IPR003945">
    <property type="entry name" value="NU5C-like"/>
</dbReference>
<comment type="function">
    <text evidence="7">Part of an energy-coupled inorganic carbon pump.</text>
</comment>
<feature type="transmembrane region" description="Helical" evidence="7">
    <location>
        <begin position="170"/>
        <end position="191"/>
    </location>
</feature>
<keyword evidence="2 7" id="KW-0813">Transport</keyword>
<feature type="transmembrane region" description="Helical" evidence="7">
    <location>
        <begin position="211"/>
        <end position="230"/>
    </location>
</feature>
<dbReference type="PRINTS" id="PR01435">
    <property type="entry name" value="NPOXDRDTASE5"/>
</dbReference>
<dbReference type="InterPro" id="IPR001516">
    <property type="entry name" value="Proton_antipo_N"/>
</dbReference>
<proteinExistence type="inferred from homology"/>
<dbReference type="GO" id="GO:0008137">
    <property type="term" value="F:NADH dehydrogenase (ubiquinone) activity"/>
    <property type="evidence" value="ECO:0007669"/>
    <property type="project" value="InterPro"/>
</dbReference>
<name>A0A518DKL8_9BACT</name>
<comment type="subunit">
    <text evidence="7">Forms a complex with DabA.</text>
</comment>
<accession>A0A518DKL8</accession>
<dbReference type="EMBL" id="CP036433">
    <property type="protein sequence ID" value="QDU92370.1"/>
    <property type="molecule type" value="Genomic_DNA"/>
</dbReference>
<evidence type="ECO:0000313" key="11">
    <source>
        <dbReference type="EMBL" id="QDU92370.1"/>
    </source>
</evidence>
<evidence type="ECO:0000259" key="10">
    <source>
        <dbReference type="Pfam" id="PF00662"/>
    </source>
</evidence>
<dbReference type="GO" id="GO:0005886">
    <property type="term" value="C:plasma membrane"/>
    <property type="evidence" value="ECO:0007669"/>
    <property type="project" value="UniProtKB-SubCell"/>
</dbReference>
<dbReference type="RefSeq" id="WP_197442868.1">
    <property type="nucleotide sequence ID" value="NZ_CP036433.1"/>
</dbReference>
<evidence type="ECO:0000256" key="2">
    <source>
        <dbReference type="ARBA" id="ARBA00022448"/>
    </source>
</evidence>
<feature type="transmembrane region" description="Helical" evidence="7">
    <location>
        <begin position="78"/>
        <end position="98"/>
    </location>
</feature>
<evidence type="ECO:0000256" key="7">
    <source>
        <dbReference type="HAMAP-Rule" id="MF_00862"/>
    </source>
</evidence>
<evidence type="ECO:0000259" key="9">
    <source>
        <dbReference type="Pfam" id="PF00361"/>
    </source>
</evidence>
<feature type="transmembrane region" description="Helical" evidence="7">
    <location>
        <begin position="465"/>
        <end position="489"/>
    </location>
</feature>
<evidence type="ECO:0000256" key="4">
    <source>
        <dbReference type="ARBA" id="ARBA00022692"/>
    </source>
</evidence>